<protein>
    <submittedName>
        <fullName evidence="2">Uncharacterized protein</fullName>
    </submittedName>
</protein>
<feature type="compositionally biased region" description="Low complexity" evidence="1">
    <location>
        <begin position="234"/>
        <end position="246"/>
    </location>
</feature>
<name>A0A368RM17_SETIT</name>
<evidence type="ECO:0000256" key="1">
    <source>
        <dbReference type="SAM" id="MobiDB-lite"/>
    </source>
</evidence>
<organism evidence="2">
    <name type="scientific">Setaria italica</name>
    <name type="common">Foxtail millet</name>
    <name type="synonym">Panicum italicum</name>
    <dbReference type="NCBI Taxonomy" id="4555"/>
    <lineage>
        <taxon>Eukaryota</taxon>
        <taxon>Viridiplantae</taxon>
        <taxon>Streptophyta</taxon>
        <taxon>Embryophyta</taxon>
        <taxon>Tracheophyta</taxon>
        <taxon>Spermatophyta</taxon>
        <taxon>Magnoliopsida</taxon>
        <taxon>Liliopsida</taxon>
        <taxon>Poales</taxon>
        <taxon>Poaceae</taxon>
        <taxon>PACMAD clade</taxon>
        <taxon>Panicoideae</taxon>
        <taxon>Panicodae</taxon>
        <taxon>Paniceae</taxon>
        <taxon>Cenchrinae</taxon>
        <taxon>Setaria</taxon>
    </lineage>
</organism>
<feature type="compositionally biased region" description="Basic residues" evidence="1">
    <location>
        <begin position="95"/>
        <end position="108"/>
    </location>
</feature>
<feature type="compositionally biased region" description="Gly residues" evidence="1">
    <location>
        <begin position="365"/>
        <end position="382"/>
    </location>
</feature>
<feature type="region of interest" description="Disordered" evidence="1">
    <location>
        <begin position="1"/>
        <end position="127"/>
    </location>
</feature>
<reference evidence="2" key="2">
    <citation type="submission" date="2015-07" db="EMBL/GenBank/DDBJ databases">
        <authorList>
            <person name="Noorani M."/>
        </authorList>
    </citation>
    <scope>NUCLEOTIDE SEQUENCE</scope>
    <source>
        <strain evidence="2">Yugu1</strain>
    </source>
</reference>
<dbReference type="AlphaFoldDB" id="A0A368RM17"/>
<proteinExistence type="predicted"/>
<feature type="compositionally biased region" description="Basic and acidic residues" evidence="1">
    <location>
        <begin position="76"/>
        <end position="94"/>
    </location>
</feature>
<dbReference type="EMBL" id="CM003533">
    <property type="protein sequence ID" value="RCV31249.1"/>
    <property type="molecule type" value="Genomic_DNA"/>
</dbReference>
<reference evidence="2" key="1">
    <citation type="journal article" date="2012" name="Nat. Biotechnol.">
        <title>Reference genome sequence of the model plant Setaria.</title>
        <authorList>
            <person name="Bennetzen J.L."/>
            <person name="Schmutz J."/>
            <person name="Wang H."/>
            <person name="Percifield R."/>
            <person name="Hawkins J."/>
            <person name="Pontaroli A.C."/>
            <person name="Estep M."/>
            <person name="Feng L."/>
            <person name="Vaughn J.N."/>
            <person name="Grimwood J."/>
            <person name="Jenkins J."/>
            <person name="Barry K."/>
            <person name="Lindquist E."/>
            <person name="Hellsten U."/>
            <person name="Deshpande S."/>
            <person name="Wang X."/>
            <person name="Wu X."/>
            <person name="Mitros T."/>
            <person name="Triplett J."/>
            <person name="Yang X."/>
            <person name="Ye C.Y."/>
            <person name="Mauro-Herrera M."/>
            <person name="Wang L."/>
            <person name="Li P."/>
            <person name="Sharma M."/>
            <person name="Sharma R."/>
            <person name="Ronald P.C."/>
            <person name="Panaud O."/>
            <person name="Kellogg E.A."/>
            <person name="Brutnell T.P."/>
            <person name="Doust A.N."/>
            <person name="Tuskan G.A."/>
            <person name="Rokhsar D."/>
            <person name="Devos K.M."/>
        </authorList>
    </citation>
    <scope>NUCLEOTIDE SEQUENCE [LARGE SCALE GENOMIC DNA]</scope>
    <source>
        <strain evidence="2">Yugu1</strain>
    </source>
</reference>
<accession>A0A368RM17</accession>
<evidence type="ECO:0000313" key="2">
    <source>
        <dbReference type="EMBL" id="RCV31249.1"/>
    </source>
</evidence>
<gene>
    <name evidence="2" type="ORF">SETIT_6G161500v2</name>
</gene>
<feature type="region of interest" description="Disordered" evidence="1">
    <location>
        <begin position="279"/>
        <end position="383"/>
    </location>
</feature>
<feature type="compositionally biased region" description="Basic and acidic residues" evidence="1">
    <location>
        <begin position="113"/>
        <end position="127"/>
    </location>
</feature>
<sequence length="398" mass="41529">MAQLLPLGLGSGGVRAAGGRRRPRGASGAEAGGGRAARRRAGGSGGGGREQPTAREEEQGDPAGGREIQRAGDPAGGERREGGRRAGERAAGGRERRRAAGGRRKRRQAVVTGERREKGERGERMREDEEEWAAAEIEVVATVHAAEHRCSVVVTRFSGRGHSMLVTDDETGPKAVVQRASMSAIHCHPSFMGFERHRQRGDGGGSGGGHETFALEVAEEAEQGRCAVERAVAVEEGGVGEEPAPGLADERDADEARRVVWREAEEDLAEDVVDQLRRPRHGVLGDSTASRQQAVRMDGEGADPKGAGQRRSGGHGPRRAFESGGRGPTSVRERAPLSGSGRHRPRQPGGAGGAGVELGSSRELVGGGPRAGPGCGWGGARGEGMARVAGHALARPRP</sequence>
<feature type="region of interest" description="Disordered" evidence="1">
    <location>
        <begin position="234"/>
        <end position="253"/>
    </location>
</feature>